<dbReference type="AlphaFoldDB" id="A0A8S3QS46"/>
<dbReference type="InterPro" id="IPR036116">
    <property type="entry name" value="FN3_sf"/>
</dbReference>
<proteinExistence type="predicted"/>
<dbReference type="PANTHER" id="PTHR23278">
    <property type="entry name" value="SIDESTEP PROTEIN"/>
    <property type="match status" value="1"/>
</dbReference>
<dbReference type="SMART" id="SM00409">
    <property type="entry name" value="IG"/>
    <property type="match status" value="3"/>
</dbReference>
<name>A0A8S3QS46_MYTED</name>
<dbReference type="Gene3D" id="2.60.40.10">
    <property type="entry name" value="Immunoglobulins"/>
    <property type="match status" value="4"/>
</dbReference>
<evidence type="ECO:0000256" key="2">
    <source>
        <dbReference type="ARBA" id="ARBA00023136"/>
    </source>
</evidence>
<dbReference type="InterPro" id="IPR013162">
    <property type="entry name" value="CD80_C2-set"/>
</dbReference>
<feature type="domain" description="Fibronectin type-III" evidence="5">
    <location>
        <begin position="392"/>
        <end position="463"/>
    </location>
</feature>
<organism evidence="6 7">
    <name type="scientific">Mytilus edulis</name>
    <name type="common">Blue mussel</name>
    <dbReference type="NCBI Taxonomy" id="6550"/>
    <lineage>
        <taxon>Eukaryota</taxon>
        <taxon>Metazoa</taxon>
        <taxon>Spiralia</taxon>
        <taxon>Lophotrochozoa</taxon>
        <taxon>Mollusca</taxon>
        <taxon>Bivalvia</taxon>
        <taxon>Autobranchia</taxon>
        <taxon>Pteriomorphia</taxon>
        <taxon>Mytilida</taxon>
        <taxon>Mytiloidea</taxon>
        <taxon>Mytilidae</taxon>
        <taxon>Mytilinae</taxon>
        <taxon>Mytilus</taxon>
    </lineage>
</organism>
<keyword evidence="2" id="KW-0472">Membrane</keyword>
<keyword evidence="3" id="KW-1015">Disulfide bond</keyword>
<evidence type="ECO:0000313" key="7">
    <source>
        <dbReference type="Proteomes" id="UP000683360"/>
    </source>
</evidence>
<dbReference type="InterPro" id="IPR003961">
    <property type="entry name" value="FN3_dom"/>
</dbReference>
<dbReference type="Pfam" id="PF08205">
    <property type="entry name" value="C2-set_2"/>
    <property type="match status" value="1"/>
</dbReference>
<reference evidence="6" key="1">
    <citation type="submission" date="2021-03" db="EMBL/GenBank/DDBJ databases">
        <authorList>
            <person name="Bekaert M."/>
        </authorList>
    </citation>
    <scope>NUCLEOTIDE SEQUENCE</scope>
</reference>
<dbReference type="PROSITE" id="PS50835">
    <property type="entry name" value="IG_LIKE"/>
    <property type="match status" value="1"/>
</dbReference>
<comment type="subcellular location">
    <subcellularLocation>
        <location evidence="1">Membrane</location>
        <topology evidence="1">Single-pass membrane protein</topology>
    </subcellularLocation>
</comment>
<dbReference type="CDD" id="cd00063">
    <property type="entry name" value="FN3"/>
    <property type="match status" value="1"/>
</dbReference>
<evidence type="ECO:0000313" key="6">
    <source>
        <dbReference type="EMBL" id="CAG2197902.1"/>
    </source>
</evidence>
<dbReference type="EMBL" id="CAJPWZ010000656">
    <property type="protein sequence ID" value="CAG2197902.1"/>
    <property type="molecule type" value="Genomic_DNA"/>
</dbReference>
<sequence>MSYVFVVGPTALSLENVTPDNIILGIEGQDMTIKCIAVGGQPVTDIMLVVLGTTYTGTQSRQHIFRPQSSDDGSTVSCKAGYHEINNYPLSTTAFIHIKLKPITTPFVPDTLSTEVTKYFVVSCQSTGSRPAANMYWLLGQQRIDVTPNSTSQTIHDLSTDTSTMTSNLKYRVDRQYNGQKLICRASNVAGSMETSLTLNVKYSNPPVNTCKWQQRSKYGEHIRDFSDNNQTLTLPSVLENRRYQDTGEYVCTAENSIIGINGQLQQTGSGYVISNAPPVITADNNSTQYGKFGKSTELKVNVYSIPKYSSISWYIGNTQLVSDMYAIKEEPAIVKDLFHGVEVQLDGYRFTLTISDLQEEDFTNYTLRLYDIFSQCIRHEVTLESARAPETPSNFTITSSSESSIKVQWIPGYDGGQKQTFYVQYRTSGTNTWVLQEIKTINKIDIHNFYTVSGLQEKQHMN</sequence>
<accession>A0A8S3QS46</accession>
<evidence type="ECO:0000256" key="3">
    <source>
        <dbReference type="ARBA" id="ARBA00023157"/>
    </source>
</evidence>
<evidence type="ECO:0000259" key="5">
    <source>
        <dbReference type="PROSITE" id="PS50853"/>
    </source>
</evidence>
<dbReference type="SUPFAM" id="SSF48726">
    <property type="entry name" value="Immunoglobulin"/>
    <property type="match status" value="3"/>
</dbReference>
<dbReference type="PANTHER" id="PTHR23278:SF19">
    <property type="entry name" value="OBSCURIN"/>
    <property type="match status" value="1"/>
</dbReference>
<dbReference type="CDD" id="cd00096">
    <property type="entry name" value="Ig"/>
    <property type="match status" value="1"/>
</dbReference>
<dbReference type="Pfam" id="PF00041">
    <property type="entry name" value="fn3"/>
    <property type="match status" value="1"/>
</dbReference>
<dbReference type="GO" id="GO:0016020">
    <property type="term" value="C:membrane"/>
    <property type="evidence" value="ECO:0007669"/>
    <property type="project" value="UniProtKB-SubCell"/>
</dbReference>
<dbReference type="InterPro" id="IPR036179">
    <property type="entry name" value="Ig-like_dom_sf"/>
</dbReference>
<evidence type="ECO:0000259" key="4">
    <source>
        <dbReference type="PROSITE" id="PS50835"/>
    </source>
</evidence>
<dbReference type="InterPro" id="IPR013783">
    <property type="entry name" value="Ig-like_fold"/>
</dbReference>
<dbReference type="PROSITE" id="PS50853">
    <property type="entry name" value="FN3"/>
    <property type="match status" value="1"/>
</dbReference>
<feature type="domain" description="Ig-like" evidence="4">
    <location>
        <begin position="148"/>
        <end position="257"/>
    </location>
</feature>
<comment type="caution">
    <text evidence="6">The sequence shown here is derived from an EMBL/GenBank/DDBJ whole genome shotgun (WGS) entry which is preliminary data.</text>
</comment>
<keyword evidence="7" id="KW-1185">Reference proteome</keyword>
<evidence type="ECO:0000256" key="1">
    <source>
        <dbReference type="ARBA" id="ARBA00004167"/>
    </source>
</evidence>
<gene>
    <name evidence="6" type="ORF">MEDL_12691</name>
</gene>
<dbReference type="InterPro" id="IPR007110">
    <property type="entry name" value="Ig-like_dom"/>
</dbReference>
<dbReference type="InterPro" id="IPR003599">
    <property type="entry name" value="Ig_sub"/>
</dbReference>
<dbReference type="OrthoDB" id="8718740at2759"/>
<dbReference type="SUPFAM" id="SSF49265">
    <property type="entry name" value="Fibronectin type III"/>
    <property type="match status" value="1"/>
</dbReference>
<protein>
    <submittedName>
        <fullName evidence="6">Uncharacterized protein</fullName>
    </submittedName>
</protein>
<dbReference type="Proteomes" id="UP000683360">
    <property type="component" value="Unassembled WGS sequence"/>
</dbReference>